<sequence>MILPALPHPLEPHGDAVWQVHDDDGLSATAGPRTDIFTDPASGTPTLNADRLLGVLPAGDFQLRCRVTVGFGTDFDAGVLLLWIDDAHWAKLCFEHSPSGQPTIVTVVNRTVSDDANAFAVDSRTTWLRVSRIGGVYTFHASQDGEVWQLVRLFALDAPGTPRLGFEVQSPTGPGCDVEFAGIRFDAATLADPRDGS</sequence>
<evidence type="ECO:0000313" key="2">
    <source>
        <dbReference type="Proteomes" id="UP000581206"/>
    </source>
</evidence>
<name>A0A7X6KTN0_9CELL</name>
<dbReference type="PANTHER" id="PTHR35332:SF2">
    <property type="entry name" value="REGULATION OF ENOLASE PROTEIN 1"/>
    <property type="match status" value="1"/>
</dbReference>
<organism evidence="1 2">
    <name type="scientific">Cellulomonas denverensis</name>
    <dbReference type="NCBI Taxonomy" id="264297"/>
    <lineage>
        <taxon>Bacteria</taxon>
        <taxon>Bacillati</taxon>
        <taxon>Actinomycetota</taxon>
        <taxon>Actinomycetes</taxon>
        <taxon>Micrococcales</taxon>
        <taxon>Cellulomonadaceae</taxon>
        <taxon>Cellulomonas</taxon>
    </lineage>
</organism>
<comment type="caution">
    <text evidence="1">The sequence shown here is derived from an EMBL/GenBank/DDBJ whole genome shotgun (WGS) entry which is preliminary data.</text>
</comment>
<dbReference type="Proteomes" id="UP000581206">
    <property type="component" value="Unassembled WGS sequence"/>
</dbReference>
<protein>
    <submittedName>
        <fullName evidence="1">DUF1349 domain-containing protein</fullName>
    </submittedName>
</protein>
<reference evidence="1 2" key="1">
    <citation type="submission" date="2020-04" db="EMBL/GenBank/DDBJ databases">
        <title>MicrobeNet Type strains.</title>
        <authorList>
            <person name="Nicholson A.C."/>
        </authorList>
    </citation>
    <scope>NUCLEOTIDE SEQUENCE [LARGE SCALE GENOMIC DNA]</scope>
    <source>
        <strain evidence="1 2">ATCC BAA-788</strain>
    </source>
</reference>
<keyword evidence="2" id="KW-1185">Reference proteome</keyword>
<dbReference type="Pfam" id="PF07081">
    <property type="entry name" value="DUF1349"/>
    <property type="match status" value="1"/>
</dbReference>
<dbReference type="InterPro" id="IPR013320">
    <property type="entry name" value="ConA-like_dom_sf"/>
</dbReference>
<dbReference type="InterPro" id="IPR009784">
    <property type="entry name" value="DUF1349"/>
</dbReference>
<evidence type="ECO:0000313" key="1">
    <source>
        <dbReference type="EMBL" id="NKY22037.1"/>
    </source>
</evidence>
<dbReference type="Gene3D" id="2.60.120.200">
    <property type="match status" value="1"/>
</dbReference>
<dbReference type="AlphaFoldDB" id="A0A7X6KTN0"/>
<accession>A0A7X6KTN0</accession>
<gene>
    <name evidence="1" type="ORF">HGA03_05085</name>
</gene>
<dbReference type="SUPFAM" id="SSF49899">
    <property type="entry name" value="Concanavalin A-like lectins/glucanases"/>
    <property type="match status" value="1"/>
</dbReference>
<dbReference type="PANTHER" id="PTHR35332">
    <property type="entry name" value="REGULATION OF ENOLASE PROTEIN 1"/>
    <property type="match status" value="1"/>
</dbReference>
<dbReference type="EMBL" id="JAAXOX010000002">
    <property type="protein sequence ID" value="NKY22037.1"/>
    <property type="molecule type" value="Genomic_DNA"/>
</dbReference>
<proteinExistence type="predicted"/>